<evidence type="ECO:0000256" key="2">
    <source>
        <dbReference type="SAM" id="Phobius"/>
    </source>
</evidence>
<name>A0ABD2PZY4_9PLAT</name>
<keyword evidence="2" id="KW-0472">Membrane</keyword>
<gene>
    <name evidence="3" type="ORF">Ciccas_008749</name>
</gene>
<dbReference type="EMBL" id="JBJKFK010001610">
    <property type="protein sequence ID" value="KAL3312658.1"/>
    <property type="molecule type" value="Genomic_DNA"/>
</dbReference>
<evidence type="ECO:0000313" key="4">
    <source>
        <dbReference type="Proteomes" id="UP001626550"/>
    </source>
</evidence>
<evidence type="ECO:0000256" key="1">
    <source>
        <dbReference type="SAM" id="MobiDB-lite"/>
    </source>
</evidence>
<organism evidence="3 4">
    <name type="scientific">Cichlidogyrus casuarinus</name>
    <dbReference type="NCBI Taxonomy" id="1844966"/>
    <lineage>
        <taxon>Eukaryota</taxon>
        <taxon>Metazoa</taxon>
        <taxon>Spiralia</taxon>
        <taxon>Lophotrochozoa</taxon>
        <taxon>Platyhelminthes</taxon>
        <taxon>Monogenea</taxon>
        <taxon>Monopisthocotylea</taxon>
        <taxon>Dactylogyridea</taxon>
        <taxon>Ancyrocephalidae</taxon>
        <taxon>Cichlidogyrus</taxon>
    </lineage>
</organism>
<keyword evidence="2" id="KW-0812">Transmembrane</keyword>
<keyword evidence="4" id="KW-1185">Reference proteome</keyword>
<feature type="transmembrane region" description="Helical" evidence="2">
    <location>
        <begin position="12"/>
        <end position="33"/>
    </location>
</feature>
<feature type="compositionally biased region" description="Polar residues" evidence="1">
    <location>
        <begin position="210"/>
        <end position="224"/>
    </location>
</feature>
<accession>A0ABD2PZY4</accession>
<sequence length="330" mass="36994">MPDAAKYSYVQPILIGLLTIMVILTLILIIVMLRKRKKQKKPNHGRAREESLSYNKALPSSLPPQPLFYDTRSEIYMTRTPQIMPQLQKSQHFSHDAGLLNDPSCLCTTSPVISPTFFTNNTSIYNGGSRKYDNYANPQYQSHVHNRTDVVESIYNHDSAHGSGIYPLPNRSSSGLGTSLTSPSNEWLPQVSATQSHQLMNYGQRGDSVEGNSNNEAVSESSHSITNYPPISLLHCSSYQSQHKRFEEKTKSIDSIPIVDPPERFKSIAEVNGIEVEPMSFDETFRSPDGDEDPCNEDGNQIKIPPLAPLRINYEPSRFGEKRFPSSMAC</sequence>
<reference evidence="3 4" key="1">
    <citation type="submission" date="2024-11" db="EMBL/GenBank/DDBJ databases">
        <title>Adaptive evolution of stress response genes in parasites aligns with host niche diversity.</title>
        <authorList>
            <person name="Hahn C."/>
            <person name="Resl P."/>
        </authorList>
    </citation>
    <scope>NUCLEOTIDE SEQUENCE [LARGE SCALE GENOMIC DNA]</scope>
    <source>
        <strain evidence="3">EGGRZ-B1_66</strain>
        <tissue evidence="3">Body</tissue>
    </source>
</reference>
<dbReference type="AlphaFoldDB" id="A0ABD2PZY4"/>
<proteinExistence type="predicted"/>
<comment type="caution">
    <text evidence="3">The sequence shown here is derived from an EMBL/GenBank/DDBJ whole genome shotgun (WGS) entry which is preliminary data.</text>
</comment>
<keyword evidence="2" id="KW-1133">Transmembrane helix</keyword>
<protein>
    <submittedName>
        <fullName evidence="3">Uncharacterized protein</fullName>
    </submittedName>
</protein>
<feature type="region of interest" description="Disordered" evidence="1">
    <location>
        <begin position="203"/>
        <end position="224"/>
    </location>
</feature>
<evidence type="ECO:0000313" key="3">
    <source>
        <dbReference type="EMBL" id="KAL3312658.1"/>
    </source>
</evidence>
<dbReference type="Proteomes" id="UP001626550">
    <property type="component" value="Unassembled WGS sequence"/>
</dbReference>
<feature type="region of interest" description="Disordered" evidence="1">
    <location>
        <begin position="39"/>
        <end position="58"/>
    </location>
</feature>